<keyword evidence="6" id="KW-0574">Periplasm</keyword>
<dbReference type="GO" id="GO:0042597">
    <property type="term" value="C:periplasmic space"/>
    <property type="evidence" value="ECO:0007669"/>
    <property type="project" value="UniProtKB-SubCell"/>
</dbReference>
<name>A0A5C0AY78_9BURK</name>
<feature type="chain" id="PRO_5023088762" description="Alginate biosynthesis protein AlgF" evidence="8">
    <location>
        <begin position="28"/>
        <end position="229"/>
    </location>
</feature>
<sequence length="229" mass="24000">MIHTFSRLHRAALAAALLAAPFAAVHAADIPLYPTGPSEDSSFVRFVNTGDTPISLEATGSKATLALPPSKPASDFQPVAANKALVGTFTRGTQRAPIDVTVKPGEFATVFGFVSAKGEFSTKVVRELPEDFNALRASLAFYNLDSACPQAGLKPAGRDVAVFSDVPVNEAKRRFINPVALSVQLVCAGKPQGEPLALGSLAPGQRYSVFAVPSANGTRVFFTNDALAN</sequence>
<dbReference type="KEGG" id="pacr:FXN63_17345"/>
<evidence type="ECO:0000256" key="4">
    <source>
        <dbReference type="ARBA" id="ARBA00013964"/>
    </source>
</evidence>
<feature type="signal peptide" evidence="8">
    <location>
        <begin position="1"/>
        <end position="27"/>
    </location>
</feature>
<evidence type="ECO:0000313" key="9">
    <source>
        <dbReference type="EMBL" id="QEI07409.1"/>
    </source>
</evidence>
<keyword evidence="9" id="KW-0132">Cell division</keyword>
<reference evidence="9 10" key="1">
    <citation type="submission" date="2019-08" db="EMBL/GenBank/DDBJ databases">
        <title>Amphibian skin-associated Pigmentiphaga: genome sequence and occurrence across geography and hosts.</title>
        <authorList>
            <person name="Bletz M.C."/>
            <person name="Bunk B."/>
            <person name="Sproeer C."/>
            <person name="Biwer P."/>
            <person name="Reiter S."/>
            <person name="Rabemananjara F.C.E."/>
            <person name="Schulz S."/>
            <person name="Overmann J."/>
            <person name="Vences M."/>
        </authorList>
    </citation>
    <scope>NUCLEOTIDE SEQUENCE [LARGE SCALE GENOMIC DNA]</scope>
    <source>
        <strain evidence="9 10">Mada1488</strain>
    </source>
</reference>
<comment type="pathway">
    <text evidence="2">Glycan biosynthesis; alginate biosynthesis.</text>
</comment>
<dbReference type="RefSeq" id="WP_148816456.1">
    <property type="nucleotide sequence ID" value="NZ_CP043046.1"/>
</dbReference>
<comment type="subcellular location">
    <subcellularLocation>
        <location evidence="1">Periplasm</location>
    </subcellularLocation>
</comment>
<evidence type="ECO:0000256" key="2">
    <source>
        <dbReference type="ARBA" id="ARBA00005182"/>
    </source>
</evidence>
<accession>A0A5C0AY78</accession>
<evidence type="ECO:0000256" key="6">
    <source>
        <dbReference type="ARBA" id="ARBA00022764"/>
    </source>
</evidence>
<dbReference type="GO" id="GO:0051301">
    <property type="term" value="P:cell division"/>
    <property type="evidence" value="ECO:0007669"/>
    <property type="project" value="UniProtKB-KW"/>
</dbReference>
<keyword evidence="9" id="KW-0131">Cell cycle</keyword>
<protein>
    <recommendedName>
        <fullName evidence="4">Alginate biosynthesis protein AlgF</fullName>
    </recommendedName>
</protein>
<dbReference type="OrthoDB" id="8718161at2"/>
<evidence type="ECO:0000313" key="10">
    <source>
        <dbReference type="Proteomes" id="UP000325161"/>
    </source>
</evidence>
<evidence type="ECO:0000256" key="1">
    <source>
        <dbReference type="ARBA" id="ARBA00004418"/>
    </source>
</evidence>
<dbReference type="InterPro" id="IPR035422">
    <property type="entry name" value="AlgF"/>
</dbReference>
<evidence type="ECO:0000256" key="5">
    <source>
        <dbReference type="ARBA" id="ARBA00022729"/>
    </source>
</evidence>
<organism evidence="9 10">
    <name type="scientific">Pigmentiphaga aceris</name>
    <dbReference type="NCBI Taxonomy" id="1940612"/>
    <lineage>
        <taxon>Bacteria</taxon>
        <taxon>Pseudomonadati</taxon>
        <taxon>Pseudomonadota</taxon>
        <taxon>Betaproteobacteria</taxon>
        <taxon>Burkholderiales</taxon>
        <taxon>Alcaligenaceae</taxon>
        <taxon>Pigmentiphaga</taxon>
    </lineage>
</organism>
<keyword evidence="5 8" id="KW-0732">Signal</keyword>
<dbReference type="Proteomes" id="UP000325161">
    <property type="component" value="Chromosome"/>
</dbReference>
<dbReference type="UniPathway" id="UPA00286"/>
<evidence type="ECO:0000256" key="8">
    <source>
        <dbReference type="SAM" id="SignalP"/>
    </source>
</evidence>
<comment type="similarity">
    <text evidence="3">Belongs to the AlgF family.</text>
</comment>
<dbReference type="Pfam" id="PF11182">
    <property type="entry name" value="AlgF"/>
    <property type="match status" value="1"/>
</dbReference>
<proteinExistence type="inferred from homology"/>
<evidence type="ECO:0000256" key="7">
    <source>
        <dbReference type="ARBA" id="ARBA00022841"/>
    </source>
</evidence>
<evidence type="ECO:0000256" key="3">
    <source>
        <dbReference type="ARBA" id="ARBA00010033"/>
    </source>
</evidence>
<dbReference type="EMBL" id="CP043046">
    <property type="protein sequence ID" value="QEI07409.1"/>
    <property type="molecule type" value="Genomic_DNA"/>
</dbReference>
<dbReference type="GO" id="GO:0042121">
    <property type="term" value="P:alginic acid biosynthetic process"/>
    <property type="evidence" value="ECO:0007669"/>
    <property type="project" value="UniProtKB-UniPathway"/>
</dbReference>
<keyword evidence="10" id="KW-1185">Reference proteome</keyword>
<keyword evidence="7" id="KW-0016">Alginate biosynthesis</keyword>
<dbReference type="AlphaFoldDB" id="A0A5C0AY78"/>
<gene>
    <name evidence="9" type="ORF">FXN63_17345</name>
</gene>